<evidence type="ECO:0000313" key="3">
    <source>
        <dbReference type="Proteomes" id="UP000799764"/>
    </source>
</evidence>
<sequence length="257" mass="27594">MFYTSKKSIAINKQDRRKRELLASDLAGLERTSAEVGTSVKKFISALEDDAANTIPKEMLLQLLRSQSTSSMNLSAHSRNIGAFVRNGVDTSRGGGEQQEMQGMPAAASSAPKKMTLTELWESCIFSTTQAAPTQAQDTLVSANVPVTPMNARAVMYSNSTPVLTLSGADSTPSWIPSIAPSGALSEAPSATPSKSSLAALRNSKRANRVANAASSPQVPTSKPDREENQRLFHPPLKPLPWVHRTGTVRTRTGFQQ</sequence>
<evidence type="ECO:0000313" key="2">
    <source>
        <dbReference type="EMBL" id="KAF2437659.1"/>
    </source>
</evidence>
<organism evidence="2 3">
    <name type="scientific">Karstenula rhodostoma CBS 690.94</name>
    <dbReference type="NCBI Taxonomy" id="1392251"/>
    <lineage>
        <taxon>Eukaryota</taxon>
        <taxon>Fungi</taxon>
        <taxon>Dikarya</taxon>
        <taxon>Ascomycota</taxon>
        <taxon>Pezizomycotina</taxon>
        <taxon>Dothideomycetes</taxon>
        <taxon>Pleosporomycetidae</taxon>
        <taxon>Pleosporales</taxon>
        <taxon>Massarineae</taxon>
        <taxon>Didymosphaeriaceae</taxon>
        <taxon>Karstenula</taxon>
    </lineage>
</organism>
<gene>
    <name evidence="2" type="ORF">P171DRAFT_506012</name>
</gene>
<accession>A0A9P4U479</accession>
<dbReference type="Proteomes" id="UP000799764">
    <property type="component" value="Unassembled WGS sequence"/>
</dbReference>
<comment type="caution">
    <text evidence="2">The sequence shown here is derived from an EMBL/GenBank/DDBJ whole genome shotgun (WGS) entry which is preliminary data.</text>
</comment>
<dbReference type="AlphaFoldDB" id="A0A9P4U479"/>
<proteinExistence type="predicted"/>
<protein>
    <submittedName>
        <fullName evidence="2">Uncharacterized protein</fullName>
    </submittedName>
</protein>
<reference evidence="2" key="1">
    <citation type="journal article" date="2020" name="Stud. Mycol.">
        <title>101 Dothideomycetes genomes: a test case for predicting lifestyles and emergence of pathogens.</title>
        <authorList>
            <person name="Haridas S."/>
            <person name="Albert R."/>
            <person name="Binder M."/>
            <person name="Bloem J."/>
            <person name="Labutti K."/>
            <person name="Salamov A."/>
            <person name="Andreopoulos B."/>
            <person name="Baker S."/>
            <person name="Barry K."/>
            <person name="Bills G."/>
            <person name="Bluhm B."/>
            <person name="Cannon C."/>
            <person name="Castanera R."/>
            <person name="Culley D."/>
            <person name="Daum C."/>
            <person name="Ezra D."/>
            <person name="Gonzalez J."/>
            <person name="Henrissat B."/>
            <person name="Kuo A."/>
            <person name="Liang C."/>
            <person name="Lipzen A."/>
            <person name="Lutzoni F."/>
            <person name="Magnuson J."/>
            <person name="Mondo S."/>
            <person name="Nolan M."/>
            <person name="Ohm R."/>
            <person name="Pangilinan J."/>
            <person name="Park H.-J."/>
            <person name="Ramirez L."/>
            <person name="Alfaro M."/>
            <person name="Sun H."/>
            <person name="Tritt A."/>
            <person name="Yoshinaga Y."/>
            <person name="Zwiers L.-H."/>
            <person name="Turgeon B."/>
            <person name="Goodwin S."/>
            <person name="Spatafora J."/>
            <person name="Crous P."/>
            <person name="Grigoriev I."/>
        </authorList>
    </citation>
    <scope>NUCLEOTIDE SEQUENCE</scope>
    <source>
        <strain evidence="2">CBS 690.94</strain>
    </source>
</reference>
<feature type="compositionally biased region" description="Low complexity" evidence="1">
    <location>
        <begin position="245"/>
        <end position="257"/>
    </location>
</feature>
<evidence type="ECO:0000256" key="1">
    <source>
        <dbReference type="SAM" id="MobiDB-lite"/>
    </source>
</evidence>
<name>A0A9P4U479_9PLEO</name>
<keyword evidence="3" id="KW-1185">Reference proteome</keyword>
<dbReference type="EMBL" id="MU001515">
    <property type="protein sequence ID" value="KAF2437659.1"/>
    <property type="molecule type" value="Genomic_DNA"/>
</dbReference>
<feature type="region of interest" description="Disordered" evidence="1">
    <location>
        <begin position="206"/>
        <end position="257"/>
    </location>
</feature>